<dbReference type="GO" id="GO:0005886">
    <property type="term" value="C:plasma membrane"/>
    <property type="evidence" value="ECO:0007669"/>
    <property type="project" value="UniProtKB-SubCell"/>
</dbReference>
<feature type="transmembrane region" description="Helical" evidence="6">
    <location>
        <begin position="184"/>
        <end position="202"/>
    </location>
</feature>
<protein>
    <submittedName>
        <fullName evidence="8">DedA family protein</fullName>
    </submittedName>
</protein>
<dbReference type="InterPro" id="IPR051311">
    <property type="entry name" value="DedA_domain"/>
</dbReference>
<dbReference type="PANTHER" id="PTHR42709:SF6">
    <property type="entry name" value="UNDECAPRENYL PHOSPHATE TRANSPORTER A"/>
    <property type="match status" value="1"/>
</dbReference>
<dbReference type="Pfam" id="PF09335">
    <property type="entry name" value="VTT_dom"/>
    <property type="match status" value="1"/>
</dbReference>
<gene>
    <name evidence="8" type="ORF">EFP84_02120</name>
</gene>
<evidence type="ECO:0000256" key="1">
    <source>
        <dbReference type="ARBA" id="ARBA00004651"/>
    </source>
</evidence>
<sequence length="217" mass="24998">MTFQETLIQILNRLSETDPIFLWLFFAFSNFAENVFPPWPGDTITVFGGFLVARNLHSFGWVELVTSTLAGNLFGAWIMYRFGEVFLQWIQKKEFPFKDSLYDEESIDKTLSWFQRNSIVVVLFSRFSAGIRFFVSIVAGMVKMNPILFFGVFTGAVILWCGILIGSGFYLGSHWEDVLGFLEIYNRIIVTLIALIALLFFWHRRQKTKAAKAANSR</sequence>
<keyword evidence="3 6" id="KW-0812">Transmembrane</keyword>
<feature type="transmembrane region" description="Helical" evidence="6">
    <location>
        <begin position="59"/>
        <end position="80"/>
    </location>
</feature>
<accession>A0AAD0UMS1</accession>
<evidence type="ECO:0000313" key="8">
    <source>
        <dbReference type="EMBL" id="AYV54419.1"/>
    </source>
</evidence>
<evidence type="ECO:0000256" key="2">
    <source>
        <dbReference type="ARBA" id="ARBA00022475"/>
    </source>
</evidence>
<evidence type="ECO:0000256" key="5">
    <source>
        <dbReference type="ARBA" id="ARBA00023136"/>
    </source>
</evidence>
<name>A0AAD0UMS1_9LEPT</name>
<dbReference type="EMBL" id="CP033614">
    <property type="protein sequence ID" value="AYV54419.1"/>
    <property type="molecule type" value="Genomic_DNA"/>
</dbReference>
<evidence type="ECO:0000313" key="9">
    <source>
        <dbReference type="Proteomes" id="UP000276407"/>
    </source>
</evidence>
<evidence type="ECO:0000256" key="6">
    <source>
        <dbReference type="SAM" id="Phobius"/>
    </source>
</evidence>
<proteinExistence type="predicted"/>
<keyword evidence="5 6" id="KW-0472">Membrane</keyword>
<feature type="transmembrane region" description="Helical" evidence="6">
    <location>
        <begin position="147"/>
        <end position="172"/>
    </location>
</feature>
<feature type="domain" description="VTT" evidence="7">
    <location>
        <begin position="39"/>
        <end position="168"/>
    </location>
</feature>
<dbReference type="KEGG" id="lkm:EFP84_02120"/>
<evidence type="ECO:0000256" key="3">
    <source>
        <dbReference type="ARBA" id="ARBA00022692"/>
    </source>
</evidence>
<comment type="subcellular location">
    <subcellularLocation>
        <location evidence="1">Cell membrane</location>
        <topology evidence="1">Multi-pass membrane protein</topology>
    </subcellularLocation>
</comment>
<organism evidence="8 9">
    <name type="scientific">Leptospira kmetyi</name>
    <dbReference type="NCBI Taxonomy" id="408139"/>
    <lineage>
        <taxon>Bacteria</taxon>
        <taxon>Pseudomonadati</taxon>
        <taxon>Spirochaetota</taxon>
        <taxon>Spirochaetia</taxon>
        <taxon>Leptospirales</taxon>
        <taxon>Leptospiraceae</taxon>
        <taxon>Leptospira</taxon>
    </lineage>
</organism>
<keyword evidence="2" id="KW-1003">Cell membrane</keyword>
<evidence type="ECO:0000259" key="7">
    <source>
        <dbReference type="Pfam" id="PF09335"/>
    </source>
</evidence>
<dbReference type="InterPro" id="IPR032816">
    <property type="entry name" value="VTT_dom"/>
</dbReference>
<dbReference type="AlphaFoldDB" id="A0AAD0UMS1"/>
<evidence type="ECO:0000256" key="4">
    <source>
        <dbReference type="ARBA" id="ARBA00022989"/>
    </source>
</evidence>
<feature type="transmembrane region" description="Helical" evidence="6">
    <location>
        <begin position="118"/>
        <end position="135"/>
    </location>
</feature>
<dbReference type="RefSeq" id="WP_123179037.1">
    <property type="nucleotide sequence ID" value="NZ_CP033614.1"/>
</dbReference>
<dbReference type="Proteomes" id="UP000276407">
    <property type="component" value="Chromosome 1"/>
</dbReference>
<dbReference type="PANTHER" id="PTHR42709">
    <property type="entry name" value="ALKALINE PHOSPHATASE LIKE PROTEIN"/>
    <property type="match status" value="1"/>
</dbReference>
<keyword evidence="4 6" id="KW-1133">Transmembrane helix</keyword>
<reference evidence="8 9" key="1">
    <citation type="submission" date="2018-11" db="EMBL/GenBank/DDBJ databases">
        <title>Complete genome sequence of Leptospira kmetyi isolate LS 001/16 from soil sample associated with a leptospirosis patient in Kelantan.</title>
        <authorList>
            <person name="Muhammad Yusoff F."/>
            <person name="Muhammad Yusoff S."/>
            <person name="Ahmad M.N."/>
            <person name="Yusof N.Y."/>
            <person name="Aziah I."/>
        </authorList>
    </citation>
    <scope>NUCLEOTIDE SEQUENCE [LARGE SCALE GENOMIC DNA]</scope>
    <source>
        <strain evidence="8 9">LS 001/16</strain>
    </source>
</reference>